<evidence type="ECO:0000256" key="1">
    <source>
        <dbReference type="ARBA" id="ARBA00004141"/>
    </source>
</evidence>
<feature type="transmembrane region" description="Helical" evidence="7">
    <location>
        <begin position="27"/>
        <end position="50"/>
    </location>
</feature>
<evidence type="ECO:0000256" key="7">
    <source>
        <dbReference type="SAM" id="Phobius"/>
    </source>
</evidence>
<accession>A0A6A6XS52</accession>
<evidence type="ECO:0000256" key="6">
    <source>
        <dbReference type="SAM" id="MobiDB-lite"/>
    </source>
</evidence>
<dbReference type="InterPro" id="IPR052337">
    <property type="entry name" value="SAT4-like"/>
</dbReference>
<keyword evidence="10" id="KW-1185">Reference proteome</keyword>
<evidence type="ECO:0000259" key="8">
    <source>
        <dbReference type="Pfam" id="PF20684"/>
    </source>
</evidence>
<proteinExistence type="inferred from homology"/>
<sequence length="353" mass="39590">MSTNLDGPTIPSPDGVYELESPPNGNYIAIPVITLCAFLSAIFYLVRFYAKFATKKFNVADYLTVVAFPLYWVYIYYSYRLIWTSGYLVNMWNVRLKDITAFSHVCWIATLLYLASIALIKCAILLEWVNIFVPRGQNTYFTWVSYSTCGAITALSSILFVMDLANCTPFELNWNPLLVGGFCRFSVPQFALASAIANSVLDLIPLILAQKVIWGLHMSWTKKLGVSFIFLVGILGFVASIVRLYFATRFTSSNNTTYFFSIMGLCSLCETTCANIILCVPFTPKVVKVFQETRAFTEVKSYFTTKSPANSTSKSEALQGHELPRFSNSRTERLLGSSGTDRATVLSEHSARY</sequence>
<feature type="transmembrane region" description="Helical" evidence="7">
    <location>
        <begin position="62"/>
        <end position="79"/>
    </location>
</feature>
<dbReference type="Pfam" id="PF20684">
    <property type="entry name" value="Fung_rhodopsin"/>
    <property type="match status" value="1"/>
</dbReference>
<feature type="transmembrane region" description="Helical" evidence="7">
    <location>
        <begin position="140"/>
        <end position="165"/>
    </location>
</feature>
<dbReference type="PANTHER" id="PTHR33048">
    <property type="entry name" value="PTH11-LIKE INTEGRAL MEMBRANE PROTEIN (AFU_ORTHOLOGUE AFUA_5G11245)"/>
    <property type="match status" value="1"/>
</dbReference>
<protein>
    <recommendedName>
        <fullName evidence="8">Rhodopsin domain-containing protein</fullName>
    </recommendedName>
</protein>
<evidence type="ECO:0000313" key="9">
    <source>
        <dbReference type="EMBL" id="KAF2799401.1"/>
    </source>
</evidence>
<keyword evidence="2 7" id="KW-0812">Transmembrane</keyword>
<dbReference type="InterPro" id="IPR049326">
    <property type="entry name" value="Rhodopsin_dom_fungi"/>
</dbReference>
<feature type="domain" description="Rhodopsin" evidence="8">
    <location>
        <begin position="46"/>
        <end position="287"/>
    </location>
</feature>
<dbReference type="EMBL" id="MU001765">
    <property type="protein sequence ID" value="KAF2799401.1"/>
    <property type="molecule type" value="Genomic_DNA"/>
</dbReference>
<dbReference type="Proteomes" id="UP000799757">
    <property type="component" value="Unassembled WGS sequence"/>
</dbReference>
<gene>
    <name evidence="9" type="ORF">K505DRAFT_404648</name>
</gene>
<feature type="region of interest" description="Disordered" evidence="6">
    <location>
        <begin position="332"/>
        <end position="353"/>
    </location>
</feature>
<feature type="transmembrane region" description="Helical" evidence="7">
    <location>
        <begin position="258"/>
        <end position="280"/>
    </location>
</feature>
<evidence type="ECO:0000256" key="2">
    <source>
        <dbReference type="ARBA" id="ARBA00022692"/>
    </source>
</evidence>
<comment type="similarity">
    <text evidence="5">Belongs to the SAT4 family.</text>
</comment>
<dbReference type="OrthoDB" id="4682787at2759"/>
<evidence type="ECO:0000256" key="4">
    <source>
        <dbReference type="ARBA" id="ARBA00023136"/>
    </source>
</evidence>
<name>A0A6A6XS52_9PLEO</name>
<evidence type="ECO:0000313" key="10">
    <source>
        <dbReference type="Proteomes" id="UP000799757"/>
    </source>
</evidence>
<evidence type="ECO:0000256" key="5">
    <source>
        <dbReference type="ARBA" id="ARBA00038359"/>
    </source>
</evidence>
<evidence type="ECO:0000256" key="3">
    <source>
        <dbReference type="ARBA" id="ARBA00022989"/>
    </source>
</evidence>
<comment type="subcellular location">
    <subcellularLocation>
        <location evidence="1">Membrane</location>
        <topology evidence="1">Multi-pass membrane protein</topology>
    </subcellularLocation>
</comment>
<keyword evidence="4 7" id="KW-0472">Membrane</keyword>
<keyword evidence="3 7" id="KW-1133">Transmembrane helix</keyword>
<organism evidence="9 10">
    <name type="scientific">Melanomma pulvis-pyrius CBS 109.77</name>
    <dbReference type="NCBI Taxonomy" id="1314802"/>
    <lineage>
        <taxon>Eukaryota</taxon>
        <taxon>Fungi</taxon>
        <taxon>Dikarya</taxon>
        <taxon>Ascomycota</taxon>
        <taxon>Pezizomycotina</taxon>
        <taxon>Dothideomycetes</taxon>
        <taxon>Pleosporomycetidae</taxon>
        <taxon>Pleosporales</taxon>
        <taxon>Melanommataceae</taxon>
        <taxon>Melanomma</taxon>
    </lineage>
</organism>
<reference evidence="9" key="1">
    <citation type="journal article" date="2020" name="Stud. Mycol.">
        <title>101 Dothideomycetes genomes: a test case for predicting lifestyles and emergence of pathogens.</title>
        <authorList>
            <person name="Haridas S."/>
            <person name="Albert R."/>
            <person name="Binder M."/>
            <person name="Bloem J."/>
            <person name="Labutti K."/>
            <person name="Salamov A."/>
            <person name="Andreopoulos B."/>
            <person name="Baker S."/>
            <person name="Barry K."/>
            <person name="Bills G."/>
            <person name="Bluhm B."/>
            <person name="Cannon C."/>
            <person name="Castanera R."/>
            <person name="Culley D."/>
            <person name="Daum C."/>
            <person name="Ezra D."/>
            <person name="Gonzalez J."/>
            <person name="Henrissat B."/>
            <person name="Kuo A."/>
            <person name="Liang C."/>
            <person name="Lipzen A."/>
            <person name="Lutzoni F."/>
            <person name="Magnuson J."/>
            <person name="Mondo S."/>
            <person name="Nolan M."/>
            <person name="Ohm R."/>
            <person name="Pangilinan J."/>
            <person name="Park H.-J."/>
            <person name="Ramirez L."/>
            <person name="Alfaro M."/>
            <person name="Sun H."/>
            <person name="Tritt A."/>
            <person name="Yoshinaga Y."/>
            <person name="Zwiers L.-H."/>
            <person name="Turgeon B."/>
            <person name="Goodwin S."/>
            <person name="Spatafora J."/>
            <person name="Crous P."/>
            <person name="Grigoriev I."/>
        </authorList>
    </citation>
    <scope>NUCLEOTIDE SEQUENCE</scope>
    <source>
        <strain evidence="9">CBS 109.77</strain>
    </source>
</reference>
<dbReference type="PANTHER" id="PTHR33048:SF160">
    <property type="entry name" value="SAT4 FAMILY MEMBRANE PROTEIN"/>
    <property type="match status" value="1"/>
</dbReference>
<dbReference type="AlphaFoldDB" id="A0A6A6XS52"/>
<dbReference type="GO" id="GO:0016020">
    <property type="term" value="C:membrane"/>
    <property type="evidence" value="ECO:0007669"/>
    <property type="project" value="UniProtKB-SubCell"/>
</dbReference>
<feature type="transmembrane region" description="Helical" evidence="7">
    <location>
        <begin position="228"/>
        <end position="246"/>
    </location>
</feature>
<feature type="transmembrane region" description="Helical" evidence="7">
    <location>
        <begin position="99"/>
        <end position="120"/>
    </location>
</feature>